<dbReference type="AlphaFoldDB" id="A0AAV9HC09"/>
<reference evidence="2" key="2">
    <citation type="submission" date="2023-06" db="EMBL/GenBank/DDBJ databases">
        <authorList>
            <consortium name="Lawrence Berkeley National Laboratory"/>
            <person name="Mondo S.J."/>
            <person name="Hensen N."/>
            <person name="Bonometti L."/>
            <person name="Westerberg I."/>
            <person name="Brannstrom I.O."/>
            <person name="Guillou S."/>
            <person name="Cros-Aarteil S."/>
            <person name="Calhoun S."/>
            <person name="Haridas S."/>
            <person name="Kuo A."/>
            <person name="Pangilinan J."/>
            <person name="Riley R."/>
            <person name="Labutti K."/>
            <person name="Andreopoulos B."/>
            <person name="Lipzen A."/>
            <person name="Chen C."/>
            <person name="Yanf M."/>
            <person name="Daum C."/>
            <person name="Ng V."/>
            <person name="Clum A."/>
            <person name="Steindorff A."/>
            <person name="Ohm R."/>
            <person name="Martin F."/>
            <person name="Silar P."/>
            <person name="Natvig D."/>
            <person name="Lalanne C."/>
            <person name="Gautier V."/>
            <person name="Ament-Velasquez S.L."/>
            <person name="Kruys A."/>
            <person name="Hutchinson M.I."/>
            <person name="Powell A.J."/>
            <person name="Barry K."/>
            <person name="Miller A.N."/>
            <person name="Grigoriev I.V."/>
            <person name="Debuchy R."/>
            <person name="Gladieux P."/>
            <person name="Thoren M.H."/>
            <person name="Johannesson H."/>
        </authorList>
    </citation>
    <scope>NUCLEOTIDE SEQUENCE</scope>
    <source>
        <strain evidence="2">PSN324</strain>
    </source>
</reference>
<feature type="transmembrane region" description="Helical" evidence="1">
    <location>
        <begin position="33"/>
        <end position="54"/>
    </location>
</feature>
<gene>
    <name evidence="2" type="ORF">QBC42DRAFT_278663</name>
</gene>
<keyword evidence="1" id="KW-0812">Transmembrane</keyword>
<organism evidence="2 3">
    <name type="scientific">Cladorrhinum samala</name>
    <dbReference type="NCBI Taxonomy" id="585594"/>
    <lineage>
        <taxon>Eukaryota</taxon>
        <taxon>Fungi</taxon>
        <taxon>Dikarya</taxon>
        <taxon>Ascomycota</taxon>
        <taxon>Pezizomycotina</taxon>
        <taxon>Sordariomycetes</taxon>
        <taxon>Sordariomycetidae</taxon>
        <taxon>Sordariales</taxon>
        <taxon>Podosporaceae</taxon>
        <taxon>Cladorrhinum</taxon>
    </lineage>
</organism>
<feature type="transmembrane region" description="Helical" evidence="1">
    <location>
        <begin position="12"/>
        <end position="27"/>
    </location>
</feature>
<evidence type="ECO:0008006" key="4">
    <source>
        <dbReference type="Google" id="ProtNLM"/>
    </source>
</evidence>
<evidence type="ECO:0000313" key="2">
    <source>
        <dbReference type="EMBL" id="KAK4457605.1"/>
    </source>
</evidence>
<keyword evidence="3" id="KW-1185">Reference proteome</keyword>
<accession>A0AAV9HC09</accession>
<dbReference type="EMBL" id="MU865105">
    <property type="protein sequence ID" value="KAK4457605.1"/>
    <property type="molecule type" value="Genomic_DNA"/>
</dbReference>
<proteinExistence type="predicted"/>
<name>A0AAV9HC09_9PEZI</name>
<sequence>MISGGDGEGGNQVLFFLFFFLFLWGSVTKVSFLFLFCILPPIFFFGMNSFFLVFF</sequence>
<dbReference type="Proteomes" id="UP001321749">
    <property type="component" value="Unassembled WGS sequence"/>
</dbReference>
<protein>
    <recommendedName>
        <fullName evidence="4">NADH dehydrogenase subunit 4</fullName>
    </recommendedName>
</protein>
<evidence type="ECO:0000313" key="3">
    <source>
        <dbReference type="Proteomes" id="UP001321749"/>
    </source>
</evidence>
<reference evidence="2" key="1">
    <citation type="journal article" date="2023" name="Mol. Phylogenet. Evol.">
        <title>Genome-scale phylogeny and comparative genomics of the fungal order Sordariales.</title>
        <authorList>
            <person name="Hensen N."/>
            <person name="Bonometti L."/>
            <person name="Westerberg I."/>
            <person name="Brannstrom I.O."/>
            <person name="Guillou S."/>
            <person name="Cros-Aarteil S."/>
            <person name="Calhoun S."/>
            <person name="Haridas S."/>
            <person name="Kuo A."/>
            <person name="Mondo S."/>
            <person name="Pangilinan J."/>
            <person name="Riley R."/>
            <person name="LaButti K."/>
            <person name="Andreopoulos B."/>
            <person name="Lipzen A."/>
            <person name="Chen C."/>
            <person name="Yan M."/>
            <person name="Daum C."/>
            <person name="Ng V."/>
            <person name="Clum A."/>
            <person name="Steindorff A."/>
            <person name="Ohm R.A."/>
            <person name="Martin F."/>
            <person name="Silar P."/>
            <person name="Natvig D.O."/>
            <person name="Lalanne C."/>
            <person name="Gautier V."/>
            <person name="Ament-Velasquez S.L."/>
            <person name="Kruys A."/>
            <person name="Hutchinson M.I."/>
            <person name="Powell A.J."/>
            <person name="Barry K."/>
            <person name="Miller A.N."/>
            <person name="Grigoriev I.V."/>
            <person name="Debuchy R."/>
            <person name="Gladieux P."/>
            <person name="Hiltunen Thoren M."/>
            <person name="Johannesson H."/>
        </authorList>
    </citation>
    <scope>NUCLEOTIDE SEQUENCE</scope>
    <source>
        <strain evidence="2">PSN324</strain>
    </source>
</reference>
<comment type="caution">
    <text evidence="2">The sequence shown here is derived from an EMBL/GenBank/DDBJ whole genome shotgun (WGS) entry which is preliminary data.</text>
</comment>
<keyword evidence="1" id="KW-1133">Transmembrane helix</keyword>
<evidence type="ECO:0000256" key="1">
    <source>
        <dbReference type="SAM" id="Phobius"/>
    </source>
</evidence>
<keyword evidence="1" id="KW-0472">Membrane</keyword>